<evidence type="ECO:0000313" key="3">
    <source>
        <dbReference type="Proteomes" id="UP001431209"/>
    </source>
</evidence>
<proteinExistence type="predicted"/>
<dbReference type="Proteomes" id="UP001431209">
    <property type="component" value="Unassembled WGS sequence"/>
</dbReference>
<gene>
    <name evidence="2" type="ORF">AKO1_015450</name>
</gene>
<evidence type="ECO:0000313" key="2">
    <source>
        <dbReference type="EMBL" id="KAL0488254.1"/>
    </source>
</evidence>
<reference evidence="2 3" key="1">
    <citation type="submission" date="2024-03" db="EMBL/GenBank/DDBJ databases">
        <title>The Acrasis kona genome and developmental transcriptomes reveal deep origins of eukaryotic multicellular pathways.</title>
        <authorList>
            <person name="Sheikh S."/>
            <person name="Fu C.-J."/>
            <person name="Brown M.W."/>
            <person name="Baldauf S.L."/>
        </authorList>
    </citation>
    <scope>NUCLEOTIDE SEQUENCE [LARGE SCALE GENOMIC DNA]</scope>
    <source>
        <strain evidence="2 3">ATCC MYA-3509</strain>
    </source>
</reference>
<dbReference type="EMBL" id="JAOPGA020001419">
    <property type="protein sequence ID" value="KAL0488254.1"/>
    <property type="molecule type" value="Genomic_DNA"/>
</dbReference>
<keyword evidence="1" id="KW-0812">Transmembrane</keyword>
<keyword evidence="3" id="KW-1185">Reference proteome</keyword>
<sequence>MGTTFFRPWLEVGDHVRNTLKSMVTIQPLLSALHSILSFPFALFYFLFFSTLIIIGGFTYYLFGLGLLILSFTSYFLRVMSKFELYMASGLLDTKEEYIEDYEDMSLLDAFSSCYLLGKVIQKSRDNASHYTSIANSIITSRHEEPPDDSQTISLQQQVVEHQEYESGEDTASIADDDEDIDAAYHSLNDGSLRSLSGSSIKKYMTPKKKNYLPSSVTNAETPIISTFHHQHSYGSTSLANNHYYQKYGAMISRSLDNDNFDTVARPTPPPSQAETIIIKRAANRENVPPPAAKKNIIVPRRRLSIDSVISSGSLRRSAYTAQIEHKTIRQQIKDLGESLSCYVFHSSTGFGLLYVVVKVPVSAITLIATCILSVICFGGYVPSVVYFVCRYNNAGDDGTCIFSDPQTAKDWLFKSVPGLVLCACFSFVLFVPCMFLFSRVTVLTKDALKIIEKNTRS</sequence>
<feature type="transmembrane region" description="Helical" evidence="1">
    <location>
        <begin position="340"/>
        <end position="358"/>
    </location>
</feature>
<name>A0AAW2ZFV6_9EUKA</name>
<evidence type="ECO:0000256" key="1">
    <source>
        <dbReference type="SAM" id="Phobius"/>
    </source>
</evidence>
<feature type="transmembrane region" description="Helical" evidence="1">
    <location>
        <begin position="417"/>
        <end position="438"/>
    </location>
</feature>
<protein>
    <submittedName>
        <fullName evidence="2">Origin of replication complex subunit 2</fullName>
    </submittedName>
</protein>
<feature type="transmembrane region" description="Helical" evidence="1">
    <location>
        <begin position="60"/>
        <end position="77"/>
    </location>
</feature>
<feature type="transmembrane region" description="Helical" evidence="1">
    <location>
        <begin position="364"/>
        <end position="390"/>
    </location>
</feature>
<organism evidence="2 3">
    <name type="scientific">Acrasis kona</name>
    <dbReference type="NCBI Taxonomy" id="1008807"/>
    <lineage>
        <taxon>Eukaryota</taxon>
        <taxon>Discoba</taxon>
        <taxon>Heterolobosea</taxon>
        <taxon>Tetramitia</taxon>
        <taxon>Eutetramitia</taxon>
        <taxon>Acrasidae</taxon>
        <taxon>Acrasis</taxon>
    </lineage>
</organism>
<keyword evidence="1" id="KW-0472">Membrane</keyword>
<dbReference type="AlphaFoldDB" id="A0AAW2ZFV6"/>
<comment type="caution">
    <text evidence="2">The sequence shown here is derived from an EMBL/GenBank/DDBJ whole genome shotgun (WGS) entry which is preliminary data.</text>
</comment>
<keyword evidence="1" id="KW-1133">Transmembrane helix</keyword>
<accession>A0AAW2ZFV6</accession>
<feature type="transmembrane region" description="Helical" evidence="1">
    <location>
        <begin position="29"/>
        <end position="54"/>
    </location>
</feature>